<feature type="compositionally biased region" description="Low complexity" evidence="1">
    <location>
        <begin position="11"/>
        <end position="22"/>
    </location>
</feature>
<keyword evidence="4" id="KW-1185">Reference proteome</keyword>
<dbReference type="SMART" id="SM00066">
    <property type="entry name" value="GAL4"/>
    <property type="match status" value="1"/>
</dbReference>
<proteinExistence type="predicted"/>
<dbReference type="PROSITE" id="PS50048">
    <property type="entry name" value="ZN2_CY6_FUNGAL_2"/>
    <property type="match status" value="1"/>
</dbReference>
<dbReference type="Pfam" id="PF00172">
    <property type="entry name" value="Zn_clus"/>
    <property type="match status" value="1"/>
</dbReference>
<reference evidence="3 4" key="1">
    <citation type="submission" date="2024-03" db="EMBL/GenBank/DDBJ databases">
        <title>Aureococcus anophagefferens CCMP1851 and Kratosvirus quantuckense: Draft genome of a second virus-susceptible host strain in the model system.</title>
        <authorList>
            <person name="Chase E."/>
            <person name="Truchon A.R."/>
            <person name="Schepens W."/>
            <person name="Wilhelm S.W."/>
        </authorList>
    </citation>
    <scope>NUCLEOTIDE SEQUENCE [LARGE SCALE GENOMIC DNA]</scope>
    <source>
        <strain evidence="3 4">CCMP1851</strain>
    </source>
</reference>
<name>A0ABR1G293_AURAN</name>
<feature type="compositionally biased region" description="Low complexity" evidence="1">
    <location>
        <begin position="183"/>
        <end position="196"/>
    </location>
</feature>
<dbReference type="InterPro" id="IPR036864">
    <property type="entry name" value="Zn2-C6_fun-type_DNA-bd_sf"/>
</dbReference>
<gene>
    <name evidence="3" type="ORF">SO694_00017488</name>
</gene>
<evidence type="ECO:0000256" key="1">
    <source>
        <dbReference type="SAM" id="MobiDB-lite"/>
    </source>
</evidence>
<dbReference type="CDD" id="cd00067">
    <property type="entry name" value="GAL4"/>
    <property type="match status" value="1"/>
</dbReference>
<dbReference type="PROSITE" id="PS00463">
    <property type="entry name" value="ZN2_CY6_FUNGAL_1"/>
    <property type="match status" value="1"/>
</dbReference>
<feature type="domain" description="Zn(2)-C6 fungal-type" evidence="2">
    <location>
        <begin position="29"/>
        <end position="57"/>
    </location>
</feature>
<evidence type="ECO:0000313" key="3">
    <source>
        <dbReference type="EMBL" id="KAK7242581.1"/>
    </source>
</evidence>
<dbReference type="SUPFAM" id="SSF57701">
    <property type="entry name" value="Zn2/Cys6 DNA-binding domain"/>
    <property type="match status" value="1"/>
</dbReference>
<dbReference type="PRINTS" id="PR00755">
    <property type="entry name" value="AFLATOXINBRP"/>
</dbReference>
<dbReference type="Proteomes" id="UP001363151">
    <property type="component" value="Unassembled WGS sequence"/>
</dbReference>
<dbReference type="Gene3D" id="4.10.240.10">
    <property type="entry name" value="Zn(2)-C6 fungal-type DNA-binding domain"/>
    <property type="match status" value="1"/>
</dbReference>
<evidence type="ECO:0000259" key="2">
    <source>
        <dbReference type="PROSITE" id="PS50048"/>
    </source>
</evidence>
<evidence type="ECO:0000313" key="4">
    <source>
        <dbReference type="Proteomes" id="UP001363151"/>
    </source>
</evidence>
<accession>A0ABR1G293</accession>
<comment type="caution">
    <text evidence="3">The sequence shown here is derived from an EMBL/GenBank/DDBJ whole genome shotgun (WGS) entry which is preliminary data.</text>
</comment>
<feature type="region of interest" description="Disordered" evidence="1">
    <location>
        <begin position="1"/>
        <end position="26"/>
    </location>
</feature>
<dbReference type="EMBL" id="JBBJCI010000142">
    <property type="protein sequence ID" value="KAK7242581.1"/>
    <property type="molecule type" value="Genomic_DNA"/>
</dbReference>
<sequence>MDGIRGPSRKGPPGAGNARGRPTSAERRTCAACALSKVKCDRALPSCGRCVRLGLACIDAPPSRRGRAVTLGPKTLALRQQPAGASIPSLGGAVDATKLIQEVATRGGAPALEHARGSTTLFARAALMAAQARAPLAEVFAVEPTYAGEFADVLPPGNRRARARAPGRRPGGARAARPRRRAAAAPTAARRGAAPTRARRCAPRDAIAAGFPASLPAPARQRSSSATTDRARQGRKRVIQRRFNVSVPRARVSETAPTLRERSER</sequence>
<organism evidence="3 4">
    <name type="scientific">Aureococcus anophagefferens</name>
    <name type="common">Harmful bloom alga</name>
    <dbReference type="NCBI Taxonomy" id="44056"/>
    <lineage>
        <taxon>Eukaryota</taxon>
        <taxon>Sar</taxon>
        <taxon>Stramenopiles</taxon>
        <taxon>Ochrophyta</taxon>
        <taxon>Pelagophyceae</taxon>
        <taxon>Pelagomonadales</taxon>
        <taxon>Pelagomonadaceae</taxon>
        <taxon>Aureococcus</taxon>
    </lineage>
</organism>
<feature type="region of interest" description="Disordered" evidence="1">
    <location>
        <begin position="156"/>
        <end position="265"/>
    </location>
</feature>
<dbReference type="InterPro" id="IPR001138">
    <property type="entry name" value="Zn2Cys6_DnaBD"/>
</dbReference>
<protein>
    <recommendedName>
        <fullName evidence="2">Zn(2)-C6 fungal-type domain-containing protein</fullName>
    </recommendedName>
</protein>